<sequence length="317" mass="33441">MKLALALILAPAFAAADPRVEAALDDDILPGFAALTQATQALADAQTCDVADAWNTAAAAWVAVSHLRFGPSEADNRAFALAFWPDPRGATPSALTALLGEDAPPIADASIAGRGFYAMEFLLFDPAFAGEAGRCDLIAGLADDANASAQAIENEWQNHYGDLMRETGNGTYRDDTEALQELYKSLTTGLDFTTAMRLGRPLGTFDRPRATRAEMRRSGRSLANVSVSLASLQSLAVILGGDSLSADIQARFKVADDQIEAIANLDGGPDLSIVSTPAGRIKVEALQQRIAEIRVFLAETLGPDLGVIEGFNAMDGD</sequence>
<evidence type="ECO:0000256" key="3">
    <source>
        <dbReference type="SAM" id="SignalP"/>
    </source>
</evidence>
<dbReference type="Pfam" id="PF09375">
    <property type="entry name" value="Peptidase_M75"/>
    <property type="match status" value="1"/>
</dbReference>
<feature type="domain" description="Imelysin-like" evidence="4">
    <location>
        <begin position="33"/>
        <end position="293"/>
    </location>
</feature>
<evidence type="ECO:0000313" key="6">
    <source>
        <dbReference type="Proteomes" id="UP001200557"/>
    </source>
</evidence>
<gene>
    <name evidence="5" type="ORF">L0664_16425</name>
</gene>
<dbReference type="EMBL" id="JAKGAQ010000005">
    <property type="protein sequence ID" value="MCF2872659.1"/>
    <property type="molecule type" value="Genomic_DNA"/>
</dbReference>
<protein>
    <submittedName>
        <fullName evidence="5">Imelysin family protein</fullName>
    </submittedName>
</protein>
<comment type="subcellular location">
    <subcellularLocation>
        <location evidence="1">Cell envelope</location>
    </subcellularLocation>
</comment>
<dbReference type="Gene3D" id="1.20.1420.20">
    <property type="entry name" value="M75 peptidase, HXXE motif"/>
    <property type="match status" value="1"/>
</dbReference>
<accession>A0ABS9CZN0</accession>
<proteinExistence type="predicted"/>
<dbReference type="InterPro" id="IPR034984">
    <property type="entry name" value="Imelysin-like_IPPA"/>
</dbReference>
<dbReference type="InterPro" id="IPR018976">
    <property type="entry name" value="Imelysin-like"/>
</dbReference>
<name>A0ABS9CZN0_9RHOB</name>
<dbReference type="RefSeq" id="WP_235226990.1">
    <property type="nucleotide sequence ID" value="NZ_JAKGAQ010000005.1"/>
</dbReference>
<dbReference type="CDD" id="cd14659">
    <property type="entry name" value="Imelysin-like_IPPA"/>
    <property type="match status" value="1"/>
</dbReference>
<evidence type="ECO:0000313" key="5">
    <source>
        <dbReference type="EMBL" id="MCF2872659.1"/>
    </source>
</evidence>
<evidence type="ECO:0000259" key="4">
    <source>
        <dbReference type="Pfam" id="PF09375"/>
    </source>
</evidence>
<organism evidence="5 6">
    <name type="scientific">Octadecabacter dasysiphoniae</name>
    <dbReference type="NCBI Taxonomy" id="2909341"/>
    <lineage>
        <taxon>Bacteria</taxon>
        <taxon>Pseudomonadati</taxon>
        <taxon>Pseudomonadota</taxon>
        <taxon>Alphaproteobacteria</taxon>
        <taxon>Rhodobacterales</taxon>
        <taxon>Roseobacteraceae</taxon>
        <taxon>Octadecabacter</taxon>
    </lineage>
</organism>
<feature type="signal peptide" evidence="3">
    <location>
        <begin position="1"/>
        <end position="16"/>
    </location>
</feature>
<dbReference type="InterPro" id="IPR038352">
    <property type="entry name" value="Imelysin_sf"/>
</dbReference>
<keyword evidence="6" id="KW-1185">Reference proteome</keyword>
<evidence type="ECO:0000256" key="1">
    <source>
        <dbReference type="ARBA" id="ARBA00004196"/>
    </source>
</evidence>
<comment type="caution">
    <text evidence="5">The sequence shown here is derived from an EMBL/GenBank/DDBJ whole genome shotgun (WGS) entry which is preliminary data.</text>
</comment>
<feature type="chain" id="PRO_5046859954" evidence="3">
    <location>
        <begin position="17"/>
        <end position="317"/>
    </location>
</feature>
<reference evidence="5 6" key="1">
    <citation type="submission" date="2022-01" db="EMBL/GenBank/DDBJ databases">
        <title>Octadecabacter sp. nov., isolated from a marine alga.</title>
        <authorList>
            <person name="Jin M.S."/>
            <person name="Kim H.M."/>
            <person name="Han D.M."/>
            <person name="Jung J.J."/>
            <person name="Jeon C.O."/>
        </authorList>
    </citation>
    <scope>NUCLEOTIDE SEQUENCE [LARGE SCALE GENOMIC DNA]</scope>
    <source>
        <strain evidence="5 6">G9-8</strain>
    </source>
</reference>
<dbReference type="Proteomes" id="UP001200557">
    <property type="component" value="Unassembled WGS sequence"/>
</dbReference>
<evidence type="ECO:0000256" key="2">
    <source>
        <dbReference type="ARBA" id="ARBA00022729"/>
    </source>
</evidence>
<keyword evidence="2 3" id="KW-0732">Signal</keyword>